<evidence type="ECO:0000313" key="2">
    <source>
        <dbReference type="EMBL" id="NMI22687.1"/>
    </source>
</evidence>
<sequence>MSRGRGALTARGTRRESIPGGSVAASMPPHGPAIGEGTALERLLVALLKAMHTDHLHWSLPAHRRGTLRGMDAA</sequence>
<accession>A0AAW9ZUW8</accession>
<reference evidence="3" key="1">
    <citation type="journal article" date="2020" name="Syst. Appl. Microbiol.">
        <title>Clarifying the taxonomy of the causal agent of bacterial leaf spot of lettuce through a polyphasic approach reveals that Xanthomonas cynarae Trebaol et al. 2000 emend. Timilsina et al. 2019 is a later heterotypic synonym of Xanthomonas hortorum Vauterin et al. 1995.</title>
        <authorList>
            <person name="Moriniere L."/>
            <person name="Burlet A."/>
            <person name="Rosenthal E.R."/>
            <person name="Nesme X."/>
            <person name="Portier P."/>
            <person name="Bull C.T."/>
            <person name="Lavire C."/>
            <person name="Fischer-Le Saux M."/>
            <person name="Bertolla F."/>
        </authorList>
    </citation>
    <scope>NUCLEOTIDE SEQUENCE [LARGE SCALE GENOMIC DNA]</scope>
    <source>
        <strain evidence="3">CFBP2533</strain>
    </source>
</reference>
<name>A0AAW9ZUW8_9XANT</name>
<comment type="caution">
    <text evidence="2">The sequence shown here is derived from an EMBL/GenBank/DDBJ whole genome shotgun (WGS) entry which is preliminary data.</text>
</comment>
<organism evidence="2 3">
    <name type="scientific">Xanthomonas hortorum pv. pelargonii</name>
    <dbReference type="NCBI Taxonomy" id="453602"/>
    <lineage>
        <taxon>Bacteria</taxon>
        <taxon>Pseudomonadati</taxon>
        <taxon>Pseudomonadota</taxon>
        <taxon>Gammaproteobacteria</taxon>
        <taxon>Lysobacterales</taxon>
        <taxon>Lysobacteraceae</taxon>
        <taxon>Xanthomonas</taxon>
    </lineage>
</organism>
<dbReference type="Proteomes" id="UP000548771">
    <property type="component" value="Unassembled WGS sequence"/>
</dbReference>
<gene>
    <name evidence="2" type="ORF">E1J24_12730</name>
</gene>
<feature type="compositionally biased region" description="Low complexity" evidence="1">
    <location>
        <begin position="1"/>
        <end position="11"/>
    </location>
</feature>
<protein>
    <submittedName>
        <fullName evidence="2">Uncharacterized protein</fullName>
    </submittedName>
</protein>
<evidence type="ECO:0000256" key="1">
    <source>
        <dbReference type="SAM" id="MobiDB-lite"/>
    </source>
</evidence>
<proteinExistence type="predicted"/>
<evidence type="ECO:0000313" key="3">
    <source>
        <dbReference type="Proteomes" id="UP000548771"/>
    </source>
</evidence>
<dbReference type="EMBL" id="SMDX01000015">
    <property type="protein sequence ID" value="NMI22687.1"/>
    <property type="molecule type" value="Genomic_DNA"/>
</dbReference>
<feature type="region of interest" description="Disordered" evidence="1">
    <location>
        <begin position="1"/>
        <end position="35"/>
    </location>
</feature>
<dbReference type="AlphaFoldDB" id="A0AAW9ZUW8"/>